<gene>
    <name evidence="6" type="ORF">NGAL_HAMBI1145_01990</name>
</gene>
<keyword evidence="1" id="KW-0597">Phosphoprotein</keyword>
<dbReference type="InterPro" id="IPR008201">
    <property type="entry name" value="HepT-like"/>
</dbReference>
<dbReference type="PANTHER" id="PTHR34139">
    <property type="entry name" value="UPF0331 PROTEIN MJ0127"/>
    <property type="match status" value="1"/>
</dbReference>
<dbReference type="PANTHER" id="PTHR34139:SF1">
    <property type="entry name" value="RNASE MJ1380-RELATED"/>
    <property type="match status" value="1"/>
</dbReference>
<keyword evidence="2" id="KW-1277">Toxin-antitoxin system</keyword>
<reference evidence="6 7" key="1">
    <citation type="submission" date="2014-08" db="EMBL/GenBank/DDBJ databases">
        <authorList>
            <person name="Chen Y.-H."/>
        </authorList>
    </citation>
    <scope>NUCLEOTIDE SEQUENCE [LARGE SCALE GENOMIC DNA]</scope>
</reference>
<evidence type="ECO:0000256" key="1">
    <source>
        <dbReference type="ARBA" id="ARBA00022553"/>
    </source>
</evidence>
<evidence type="ECO:0000313" key="6">
    <source>
        <dbReference type="EMBL" id="CDZ31437.1"/>
    </source>
</evidence>
<dbReference type="Proteomes" id="UP000046176">
    <property type="component" value="Unassembled WGS sequence"/>
</dbReference>
<keyword evidence="3" id="KW-0540">Nuclease</keyword>
<evidence type="ECO:0000256" key="3">
    <source>
        <dbReference type="ARBA" id="ARBA00022722"/>
    </source>
</evidence>
<dbReference type="GO" id="GO:0000166">
    <property type="term" value="F:nucleotide binding"/>
    <property type="evidence" value="ECO:0007669"/>
    <property type="project" value="UniProtKB-KW"/>
</dbReference>
<sequence length="127" mass="14552">MWNGIAPLPTKRPLIRMRDIIENGQSVLEYTLGMDFTIYSKNRLTKDASERCLARLSEAAVKLGPLAEELFPQHDWRGIRNLGNILRHDYPDVLDAVIWAAITHRLPPLLADLEAFLARYPEDQETL</sequence>
<name>A0A0T7F8R4_NEOGA</name>
<organism evidence="6 7">
    <name type="scientific">Neorhizobium galegae bv. officinalis</name>
    <dbReference type="NCBI Taxonomy" id="323656"/>
    <lineage>
        <taxon>Bacteria</taxon>
        <taxon>Pseudomonadati</taxon>
        <taxon>Pseudomonadota</taxon>
        <taxon>Alphaproteobacteria</taxon>
        <taxon>Hyphomicrobiales</taxon>
        <taxon>Rhizobiaceae</taxon>
        <taxon>Rhizobium/Agrobacterium group</taxon>
        <taxon>Neorhizobium</taxon>
    </lineage>
</organism>
<keyword evidence="5" id="KW-0378">Hydrolase</keyword>
<dbReference type="GO" id="GO:0110001">
    <property type="term" value="C:toxin-antitoxin complex"/>
    <property type="evidence" value="ECO:0007669"/>
    <property type="project" value="InterPro"/>
</dbReference>
<dbReference type="GO" id="GO:0016787">
    <property type="term" value="F:hydrolase activity"/>
    <property type="evidence" value="ECO:0007669"/>
    <property type="project" value="UniProtKB-KW"/>
</dbReference>
<dbReference type="AlphaFoldDB" id="A0A0T7F8R4"/>
<evidence type="ECO:0000256" key="2">
    <source>
        <dbReference type="ARBA" id="ARBA00022649"/>
    </source>
</evidence>
<evidence type="ECO:0000256" key="5">
    <source>
        <dbReference type="ARBA" id="ARBA00022801"/>
    </source>
</evidence>
<dbReference type="Pfam" id="PF01934">
    <property type="entry name" value="HepT-like"/>
    <property type="match status" value="1"/>
</dbReference>
<dbReference type="EMBL" id="CCRH01000001">
    <property type="protein sequence ID" value="CDZ31437.1"/>
    <property type="molecule type" value="Genomic_DNA"/>
</dbReference>
<protein>
    <recommendedName>
        <fullName evidence="8">DUF86 domain-containing protein</fullName>
    </recommendedName>
</protein>
<dbReference type="InterPro" id="IPR051813">
    <property type="entry name" value="HepT_RNase_toxin"/>
</dbReference>
<dbReference type="GO" id="GO:0004540">
    <property type="term" value="F:RNA nuclease activity"/>
    <property type="evidence" value="ECO:0007669"/>
    <property type="project" value="InterPro"/>
</dbReference>
<evidence type="ECO:0008006" key="8">
    <source>
        <dbReference type="Google" id="ProtNLM"/>
    </source>
</evidence>
<keyword evidence="4" id="KW-0547">Nucleotide-binding</keyword>
<evidence type="ECO:0000256" key="4">
    <source>
        <dbReference type="ARBA" id="ARBA00022741"/>
    </source>
</evidence>
<proteinExistence type="predicted"/>
<evidence type="ECO:0000313" key="7">
    <source>
        <dbReference type="Proteomes" id="UP000046176"/>
    </source>
</evidence>
<accession>A0A0T7F8R4</accession>